<gene>
    <name evidence="7" type="ORF">MFFC18_25630</name>
</gene>
<dbReference type="RefSeq" id="WP_075085030.1">
    <property type="nucleotide sequence ID" value="NZ_CP042912.1"/>
</dbReference>
<proteinExistence type="inferred from homology"/>
<dbReference type="KEGG" id="mff:MFFC18_25630"/>
<organism evidence="7 8">
    <name type="scientific">Mariniblastus fucicola</name>
    <dbReference type="NCBI Taxonomy" id="980251"/>
    <lineage>
        <taxon>Bacteria</taxon>
        <taxon>Pseudomonadati</taxon>
        <taxon>Planctomycetota</taxon>
        <taxon>Planctomycetia</taxon>
        <taxon>Pirellulales</taxon>
        <taxon>Pirellulaceae</taxon>
        <taxon>Mariniblastus</taxon>
    </lineage>
</organism>
<feature type="transmembrane region" description="Helical" evidence="6">
    <location>
        <begin position="42"/>
        <end position="63"/>
    </location>
</feature>
<evidence type="ECO:0000256" key="1">
    <source>
        <dbReference type="ARBA" id="ARBA00004141"/>
    </source>
</evidence>
<name>A0A5B9PC98_9BACT</name>
<keyword evidence="4 6" id="KW-1133">Transmembrane helix</keyword>
<evidence type="ECO:0000256" key="2">
    <source>
        <dbReference type="ARBA" id="ARBA00007511"/>
    </source>
</evidence>
<dbReference type="Pfam" id="PF03741">
    <property type="entry name" value="TerC"/>
    <property type="match status" value="1"/>
</dbReference>
<feature type="transmembrane region" description="Helical" evidence="6">
    <location>
        <begin position="223"/>
        <end position="243"/>
    </location>
</feature>
<keyword evidence="5 6" id="KW-0472">Membrane</keyword>
<dbReference type="GO" id="GO:0016020">
    <property type="term" value="C:membrane"/>
    <property type="evidence" value="ECO:0007669"/>
    <property type="project" value="UniProtKB-SubCell"/>
</dbReference>
<dbReference type="AlphaFoldDB" id="A0A5B9PC98"/>
<dbReference type="PANTHER" id="PTHR30238:SF4">
    <property type="entry name" value="SLL1022 PROTEIN"/>
    <property type="match status" value="1"/>
</dbReference>
<comment type="similarity">
    <text evidence="2">Belongs to the TerC family.</text>
</comment>
<feature type="transmembrane region" description="Helical" evidence="6">
    <location>
        <begin position="190"/>
        <end position="211"/>
    </location>
</feature>
<reference evidence="7 8" key="1">
    <citation type="submission" date="2019-08" db="EMBL/GenBank/DDBJ databases">
        <title>Deep-cultivation of Planctomycetes and their phenomic and genomic characterization uncovers novel biology.</title>
        <authorList>
            <person name="Wiegand S."/>
            <person name="Jogler M."/>
            <person name="Boedeker C."/>
            <person name="Pinto D."/>
            <person name="Vollmers J."/>
            <person name="Rivas-Marin E."/>
            <person name="Kohn T."/>
            <person name="Peeters S.H."/>
            <person name="Heuer A."/>
            <person name="Rast P."/>
            <person name="Oberbeckmann S."/>
            <person name="Bunk B."/>
            <person name="Jeske O."/>
            <person name="Meyerdierks A."/>
            <person name="Storesund J.E."/>
            <person name="Kallscheuer N."/>
            <person name="Luecker S."/>
            <person name="Lage O.M."/>
            <person name="Pohl T."/>
            <person name="Merkel B.J."/>
            <person name="Hornburger P."/>
            <person name="Mueller R.-W."/>
            <person name="Bruemmer F."/>
            <person name="Labrenz M."/>
            <person name="Spormann A.M."/>
            <person name="Op den Camp H."/>
            <person name="Overmann J."/>
            <person name="Amann R."/>
            <person name="Jetten M.S.M."/>
            <person name="Mascher T."/>
            <person name="Medema M.H."/>
            <person name="Devos D.P."/>
            <person name="Kaster A.-K."/>
            <person name="Ovreas L."/>
            <person name="Rohde M."/>
            <person name="Galperin M.Y."/>
            <person name="Jogler C."/>
        </authorList>
    </citation>
    <scope>NUCLEOTIDE SEQUENCE [LARGE SCALE GENOMIC DNA]</scope>
    <source>
        <strain evidence="7 8">FC18</strain>
    </source>
</reference>
<dbReference type="InterPro" id="IPR005496">
    <property type="entry name" value="Integral_membrane_TerC"/>
</dbReference>
<keyword evidence="8" id="KW-1185">Reference proteome</keyword>
<evidence type="ECO:0000256" key="6">
    <source>
        <dbReference type="SAM" id="Phobius"/>
    </source>
</evidence>
<sequence>MEFFVPLLALASMEIVLGIDNLVFITIVTSRLEPAKQPLARKLGLGVALLSRLLLLGLLFYLVHGEMFKKPVFSLTDVGVPAVAVEKITRPDISSELEEKLEKDIVETIHQKHFEEANGVSIKDILLFLGGLFLVGKSVYEIHDEIGSGHASHEAKPIANFTSAIIQIAIMDIVFSLDSIFTAVGMADDLWVMVAAIVIAVVVMLVFAEPVSKFVSAHPTIKMLALSFMILIGVMLIAEGVGAHIDKGYVYFAMFFALLVELLNIALRKKEDNIKVDATIS</sequence>
<evidence type="ECO:0000313" key="7">
    <source>
        <dbReference type="EMBL" id="QEG22680.1"/>
    </source>
</evidence>
<dbReference type="PANTHER" id="PTHR30238">
    <property type="entry name" value="MEMBRANE BOUND PREDICTED REDOX MODULATOR"/>
    <property type="match status" value="1"/>
</dbReference>
<protein>
    <submittedName>
        <fullName evidence="7">Integral membrane protein TerC family protein</fullName>
    </submittedName>
</protein>
<feature type="transmembrane region" description="Helical" evidence="6">
    <location>
        <begin position="164"/>
        <end position="184"/>
    </location>
</feature>
<dbReference type="EMBL" id="CP042912">
    <property type="protein sequence ID" value="QEG22680.1"/>
    <property type="molecule type" value="Genomic_DNA"/>
</dbReference>
<accession>A0A5B9PC98</accession>
<dbReference type="Proteomes" id="UP000322214">
    <property type="component" value="Chromosome"/>
</dbReference>
<comment type="subcellular location">
    <subcellularLocation>
        <location evidence="1">Membrane</location>
        <topology evidence="1">Multi-pass membrane protein</topology>
    </subcellularLocation>
</comment>
<dbReference type="STRING" id="980251.GCA_001642875_02601"/>
<evidence type="ECO:0000256" key="3">
    <source>
        <dbReference type="ARBA" id="ARBA00022692"/>
    </source>
</evidence>
<evidence type="ECO:0000256" key="4">
    <source>
        <dbReference type="ARBA" id="ARBA00022989"/>
    </source>
</evidence>
<keyword evidence="3 6" id="KW-0812">Transmembrane</keyword>
<evidence type="ECO:0000256" key="5">
    <source>
        <dbReference type="ARBA" id="ARBA00023136"/>
    </source>
</evidence>
<evidence type="ECO:0000313" key="8">
    <source>
        <dbReference type="Proteomes" id="UP000322214"/>
    </source>
</evidence>
<feature type="transmembrane region" description="Helical" evidence="6">
    <location>
        <begin position="249"/>
        <end position="267"/>
    </location>
</feature>